<proteinExistence type="predicted"/>
<comment type="caution">
    <text evidence="1">The sequence shown here is derived from an EMBL/GenBank/DDBJ whole genome shotgun (WGS) entry which is preliminary data.</text>
</comment>
<sequence length="221" mass="24793">MGMGSQTPVVLSNGKEIDAVLNELVSHPSLSRLSGYHNHVVKLWEPQLHKTYKKTVEAMYEKLTNLTRNFRDNIFTAAAFNFGGRVRTIQHRDHLNWPFGLCVITALGRFDAKRSAHLVLKEFNLVVDFPHASTAAIPSACITHFNTAIASGDTRTSFTQYTAGAIFRWVENGFRTDKAVNQSSVGEKECLAERKRTAVAERLKLYSLASQILVEEEVTIR</sequence>
<reference evidence="1 2" key="1">
    <citation type="submission" date="2024-05" db="EMBL/GenBank/DDBJ databases">
        <title>A draft genome resource for the thread blight pathogen Marasmius tenuissimus strain MS-2.</title>
        <authorList>
            <person name="Yulfo-Soto G.E."/>
            <person name="Baruah I.K."/>
            <person name="Amoako-Attah I."/>
            <person name="Bukari Y."/>
            <person name="Meinhardt L.W."/>
            <person name="Bailey B.A."/>
            <person name="Cohen S.P."/>
        </authorList>
    </citation>
    <scope>NUCLEOTIDE SEQUENCE [LARGE SCALE GENOMIC DNA]</scope>
    <source>
        <strain evidence="1 2">MS-2</strain>
    </source>
</reference>
<evidence type="ECO:0000313" key="2">
    <source>
        <dbReference type="Proteomes" id="UP001437256"/>
    </source>
</evidence>
<protein>
    <submittedName>
        <fullName evidence="1">Uncharacterized protein</fullName>
    </submittedName>
</protein>
<dbReference type="EMBL" id="JBBXMP010000247">
    <property type="protein sequence ID" value="KAL0059122.1"/>
    <property type="molecule type" value="Genomic_DNA"/>
</dbReference>
<accession>A0ABR2ZD20</accession>
<organism evidence="1 2">
    <name type="scientific">Marasmius tenuissimus</name>
    <dbReference type="NCBI Taxonomy" id="585030"/>
    <lineage>
        <taxon>Eukaryota</taxon>
        <taxon>Fungi</taxon>
        <taxon>Dikarya</taxon>
        <taxon>Basidiomycota</taxon>
        <taxon>Agaricomycotina</taxon>
        <taxon>Agaricomycetes</taxon>
        <taxon>Agaricomycetidae</taxon>
        <taxon>Agaricales</taxon>
        <taxon>Marasmiineae</taxon>
        <taxon>Marasmiaceae</taxon>
        <taxon>Marasmius</taxon>
    </lineage>
</organism>
<dbReference type="Gene3D" id="3.60.130.30">
    <property type="match status" value="1"/>
</dbReference>
<gene>
    <name evidence="1" type="ORF">AAF712_014141</name>
</gene>
<keyword evidence="2" id="KW-1185">Reference proteome</keyword>
<name>A0ABR2ZD20_9AGAR</name>
<evidence type="ECO:0000313" key="1">
    <source>
        <dbReference type="EMBL" id="KAL0059122.1"/>
    </source>
</evidence>
<dbReference type="Proteomes" id="UP001437256">
    <property type="component" value="Unassembled WGS sequence"/>
</dbReference>